<reference evidence="3" key="1">
    <citation type="journal article" date="2015" name="PLoS Genet.">
        <title>Genome Sequence and Transcriptome Analyses of Chrysochromulina tobin: Metabolic Tools for Enhanced Algal Fitness in the Prominent Order Prymnesiales (Haptophyceae).</title>
        <authorList>
            <person name="Hovde B.T."/>
            <person name="Deodato C.R."/>
            <person name="Hunsperger H.M."/>
            <person name="Ryken S.A."/>
            <person name="Yost W."/>
            <person name="Jha R.K."/>
            <person name="Patterson J."/>
            <person name="Monnat R.J. Jr."/>
            <person name="Barlow S.B."/>
            <person name="Starkenburg S.R."/>
            <person name="Cattolico R.A."/>
        </authorList>
    </citation>
    <scope>NUCLEOTIDE SEQUENCE</scope>
    <source>
        <strain evidence="3">CCMP291</strain>
    </source>
</reference>
<feature type="region of interest" description="Disordered" evidence="1">
    <location>
        <begin position="853"/>
        <end position="873"/>
    </location>
</feature>
<evidence type="ECO:0000256" key="1">
    <source>
        <dbReference type="SAM" id="MobiDB-lite"/>
    </source>
</evidence>
<evidence type="ECO:0000313" key="3">
    <source>
        <dbReference type="Proteomes" id="UP000037460"/>
    </source>
</evidence>
<protein>
    <recommendedName>
        <fullName evidence="4">EF-hand domain-containing protein</fullName>
    </recommendedName>
</protein>
<evidence type="ECO:0000313" key="2">
    <source>
        <dbReference type="EMBL" id="KOO25721.1"/>
    </source>
</evidence>
<feature type="compositionally biased region" description="Pro residues" evidence="1">
    <location>
        <begin position="379"/>
        <end position="395"/>
    </location>
</feature>
<sequence length="891" mass="96772">MLTLRGRLEAPSRPPKGGGVETPLEWAPSSAGGTDPASPSSLLARAHVAAAATVDNDDDVSSRRPVPTEEERTRAIVSLQRFVRAKKENFGWTDLIKRLPELRRSYLDEAALAAGAADNPLYSGMALVAREALRTNPSVVAALDDAWNRCVPLGKTKMTRSLYYTFARKLYLAAVLNEAQAERELDLELIDAHECMRSTEADWKADVQGKDYLTREEFHRSLFQFVDMNTNGITSDEYVEFIRTTVARVCKREALKFDVVSVAAAAAAGASEEATADESSVSVWTWESDEALFEKLRPFATKDTESEVDYRMEAWLKAYATSYEREKKAHADMVREQEKKLRQQLELLRKRTSKRTSKRTRAPEPPPAVETGVVSTSTEPPPRQPPPRPASPPQRPRQASISQRAETPPPPPIDEDPPQPVPPQTSFVEAPPPYVAQAQVTQAAPPRRPARFNRPPPPPREPLPRPHPPRGKLRRSKDGKREGSKWTELLLRGYFHHDSPGGVDHLVPLGDVMPSATLRPQPPSHATWLCSRVDVIDAHNDLRDKTLHVWPSDVKPLQMALTSHCEDADRLANALSWPPPLPTQPPSSRPPSSSPLSTRHPSSKLPTQLLAHPPTQSSSSSKPAASGARTAVWSGGVAGWAGDWYAAPDPCAAAGSANLEAWRAAAAPEAVADVSHRLATGLLTCHAASPRAMGDLRLRSAVMGARRPPTPATLPYALHVPASVRPHSSHREWLSPRGHAATRAATEPLSVDTDRGDPARPQSEPGGSRRPFTATVRDSITGIPTVGVPTERAPTVRAQTARAALGTAPAWTLTERGAQGPRTGTGTALLPPSDRGMSIGAPTRPTSLRAHARQSANPWPEEASGWASETGGGVKMSRCEDVEARIAFDSL</sequence>
<organism evidence="2 3">
    <name type="scientific">Chrysochromulina tobinii</name>
    <dbReference type="NCBI Taxonomy" id="1460289"/>
    <lineage>
        <taxon>Eukaryota</taxon>
        <taxon>Haptista</taxon>
        <taxon>Haptophyta</taxon>
        <taxon>Prymnesiophyceae</taxon>
        <taxon>Prymnesiales</taxon>
        <taxon>Chrysochromulinaceae</taxon>
        <taxon>Chrysochromulina</taxon>
    </lineage>
</organism>
<proteinExistence type="predicted"/>
<feature type="region of interest" description="Disordered" evidence="1">
    <location>
        <begin position="349"/>
        <end position="484"/>
    </location>
</feature>
<feature type="region of interest" description="Disordered" evidence="1">
    <location>
        <begin position="573"/>
        <end position="627"/>
    </location>
</feature>
<keyword evidence="3" id="KW-1185">Reference proteome</keyword>
<evidence type="ECO:0008006" key="4">
    <source>
        <dbReference type="Google" id="ProtNLM"/>
    </source>
</evidence>
<feature type="compositionally biased region" description="Basic residues" evidence="1">
    <location>
        <begin position="350"/>
        <end position="360"/>
    </location>
</feature>
<accession>A0A0M0JGI4</accession>
<feature type="region of interest" description="Disordered" evidence="1">
    <location>
        <begin position="729"/>
        <end position="776"/>
    </location>
</feature>
<feature type="non-terminal residue" evidence="2">
    <location>
        <position position="891"/>
    </location>
</feature>
<dbReference type="AlphaFoldDB" id="A0A0M0JGI4"/>
<dbReference type="EMBL" id="JWZX01002938">
    <property type="protein sequence ID" value="KOO25721.1"/>
    <property type="molecule type" value="Genomic_DNA"/>
</dbReference>
<feature type="compositionally biased region" description="Pro residues" evidence="1">
    <location>
        <begin position="407"/>
        <end position="423"/>
    </location>
</feature>
<feature type="compositionally biased region" description="Basic and acidic residues" evidence="1">
    <location>
        <begin position="1"/>
        <end position="10"/>
    </location>
</feature>
<comment type="caution">
    <text evidence="2">The sequence shown here is derived from an EMBL/GenBank/DDBJ whole genome shotgun (WGS) entry which is preliminary data.</text>
</comment>
<feature type="compositionally biased region" description="Basic residues" evidence="1">
    <location>
        <begin position="467"/>
        <end position="478"/>
    </location>
</feature>
<feature type="compositionally biased region" description="Low complexity" evidence="1">
    <location>
        <begin position="435"/>
        <end position="445"/>
    </location>
</feature>
<name>A0A0M0JGI4_9EUKA</name>
<feature type="region of interest" description="Disordered" evidence="1">
    <location>
        <begin position="1"/>
        <end position="41"/>
    </location>
</feature>
<feature type="compositionally biased region" description="Pro residues" evidence="1">
    <location>
        <begin position="577"/>
        <end position="593"/>
    </location>
</feature>
<gene>
    <name evidence="2" type="ORF">Ctob_010864</name>
</gene>
<dbReference type="Proteomes" id="UP000037460">
    <property type="component" value="Unassembled WGS sequence"/>
</dbReference>
<feature type="region of interest" description="Disordered" evidence="1">
    <location>
        <begin position="815"/>
        <end position="836"/>
    </location>
</feature>